<dbReference type="Proteomes" id="UP000324897">
    <property type="component" value="Unassembled WGS sequence"/>
</dbReference>
<evidence type="ECO:0000313" key="2">
    <source>
        <dbReference type="EMBL" id="TVU00275.1"/>
    </source>
</evidence>
<evidence type="ECO:0000259" key="1">
    <source>
        <dbReference type="Pfam" id="PF00646"/>
    </source>
</evidence>
<protein>
    <recommendedName>
        <fullName evidence="1">F-box domain-containing protein</fullName>
    </recommendedName>
</protein>
<dbReference type="InterPro" id="IPR036047">
    <property type="entry name" value="F-box-like_dom_sf"/>
</dbReference>
<sequence length="111" mass="12908">MATPAQLLDENIEEILLRIPPDNPARLINAALVCKPWSRLISGGRFRRRYHEFHRKAPMLGFFYDDTQMTRFIPTSSLLPPHAKDHVVMDARYGRVLLCGTHVHVDFEVRR</sequence>
<dbReference type="Pfam" id="PF00646">
    <property type="entry name" value="F-box"/>
    <property type="match status" value="1"/>
</dbReference>
<keyword evidence="3" id="KW-1185">Reference proteome</keyword>
<dbReference type="Gramene" id="TVU00275">
    <property type="protein sequence ID" value="TVU00275"/>
    <property type="gene ID" value="EJB05_54310"/>
</dbReference>
<dbReference type="InterPro" id="IPR001810">
    <property type="entry name" value="F-box_dom"/>
</dbReference>
<dbReference type="EMBL" id="RWGY01000615">
    <property type="protein sequence ID" value="TVU00275.1"/>
    <property type="molecule type" value="Genomic_DNA"/>
</dbReference>
<evidence type="ECO:0000313" key="3">
    <source>
        <dbReference type="Proteomes" id="UP000324897"/>
    </source>
</evidence>
<organism evidence="2 3">
    <name type="scientific">Eragrostis curvula</name>
    <name type="common">weeping love grass</name>
    <dbReference type="NCBI Taxonomy" id="38414"/>
    <lineage>
        <taxon>Eukaryota</taxon>
        <taxon>Viridiplantae</taxon>
        <taxon>Streptophyta</taxon>
        <taxon>Embryophyta</taxon>
        <taxon>Tracheophyta</taxon>
        <taxon>Spermatophyta</taxon>
        <taxon>Magnoliopsida</taxon>
        <taxon>Liliopsida</taxon>
        <taxon>Poales</taxon>
        <taxon>Poaceae</taxon>
        <taxon>PACMAD clade</taxon>
        <taxon>Chloridoideae</taxon>
        <taxon>Eragrostideae</taxon>
        <taxon>Eragrostidinae</taxon>
        <taxon>Eragrostis</taxon>
    </lineage>
</organism>
<feature type="non-terminal residue" evidence="2">
    <location>
        <position position="1"/>
    </location>
</feature>
<dbReference type="PANTHER" id="PTHR32133:SF386">
    <property type="entry name" value="F-BOX DOMAIN-CONTAINING PROTEIN"/>
    <property type="match status" value="1"/>
</dbReference>
<feature type="domain" description="F-box" evidence="1">
    <location>
        <begin position="9"/>
        <end position="47"/>
    </location>
</feature>
<dbReference type="PANTHER" id="PTHR32133">
    <property type="entry name" value="OS07G0120400 PROTEIN"/>
    <property type="match status" value="1"/>
</dbReference>
<dbReference type="OrthoDB" id="687793at2759"/>
<dbReference type="AlphaFoldDB" id="A0A5J9SMS8"/>
<dbReference type="SUPFAM" id="SSF81383">
    <property type="entry name" value="F-box domain"/>
    <property type="match status" value="1"/>
</dbReference>
<gene>
    <name evidence="2" type="ORF">EJB05_54310</name>
</gene>
<name>A0A5J9SMS8_9POAL</name>
<comment type="caution">
    <text evidence="2">The sequence shown here is derived from an EMBL/GenBank/DDBJ whole genome shotgun (WGS) entry which is preliminary data.</text>
</comment>
<reference evidence="2 3" key="1">
    <citation type="journal article" date="2019" name="Sci. Rep.">
        <title>A high-quality genome of Eragrostis curvula grass provides insights into Poaceae evolution and supports new strategies to enhance forage quality.</title>
        <authorList>
            <person name="Carballo J."/>
            <person name="Santos B.A.C.M."/>
            <person name="Zappacosta D."/>
            <person name="Garbus I."/>
            <person name="Selva J.P."/>
            <person name="Gallo C.A."/>
            <person name="Diaz A."/>
            <person name="Albertini E."/>
            <person name="Caccamo M."/>
            <person name="Echenique V."/>
        </authorList>
    </citation>
    <scope>NUCLEOTIDE SEQUENCE [LARGE SCALE GENOMIC DNA]</scope>
    <source>
        <strain evidence="3">cv. Victoria</strain>
        <tissue evidence="2">Leaf</tissue>
    </source>
</reference>
<accession>A0A5J9SMS8</accession>
<proteinExistence type="predicted"/>